<organism evidence="1 2">
    <name type="scientific">Cytobacillus oceanisediminis</name>
    <dbReference type="NCBI Taxonomy" id="665099"/>
    <lineage>
        <taxon>Bacteria</taxon>
        <taxon>Bacillati</taxon>
        <taxon>Bacillota</taxon>
        <taxon>Bacilli</taxon>
        <taxon>Bacillales</taxon>
        <taxon>Bacillaceae</taxon>
        <taxon>Cytobacillus</taxon>
    </lineage>
</organism>
<dbReference type="AlphaFoldDB" id="A0A562J3W6"/>
<dbReference type="EMBL" id="VLKI01000037">
    <property type="protein sequence ID" value="TWH77852.1"/>
    <property type="molecule type" value="Genomic_DNA"/>
</dbReference>
<proteinExistence type="predicted"/>
<comment type="caution">
    <text evidence="1">The sequence shown here is derived from an EMBL/GenBank/DDBJ whole genome shotgun (WGS) entry which is preliminary data.</text>
</comment>
<dbReference type="RefSeq" id="WP_144546822.1">
    <property type="nucleotide sequence ID" value="NZ_CBCSDC010000074.1"/>
</dbReference>
<evidence type="ECO:0000313" key="2">
    <source>
        <dbReference type="Proteomes" id="UP000318667"/>
    </source>
</evidence>
<dbReference type="SUPFAM" id="SSF158560">
    <property type="entry name" value="BH3980-like"/>
    <property type="match status" value="1"/>
</dbReference>
<dbReference type="GO" id="GO:0003677">
    <property type="term" value="F:DNA binding"/>
    <property type="evidence" value="ECO:0007669"/>
    <property type="project" value="UniProtKB-KW"/>
</dbReference>
<reference evidence="1 2" key="1">
    <citation type="journal article" date="2015" name="Stand. Genomic Sci.">
        <title>Genomic Encyclopedia of Bacterial and Archaeal Type Strains, Phase III: the genomes of soil and plant-associated and newly described type strains.</title>
        <authorList>
            <person name="Whitman W.B."/>
            <person name="Woyke T."/>
            <person name="Klenk H.P."/>
            <person name="Zhou Y."/>
            <person name="Lilburn T.G."/>
            <person name="Beck B.J."/>
            <person name="De Vos P."/>
            <person name="Vandamme P."/>
            <person name="Eisen J.A."/>
            <person name="Garrity G."/>
            <person name="Hugenholtz P."/>
            <person name="Kyrpides N.C."/>
        </authorList>
    </citation>
    <scope>NUCLEOTIDE SEQUENCE [LARGE SCALE GENOMIC DNA]</scope>
    <source>
        <strain evidence="1 2">CGMCC 1.10115</strain>
    </source>
</reference>
<dbReference type="Proteomes" id="UP000318667">
    <property type="component" value="Unassembled WGS sequence"/>
</dbReference>
<protein>
    <submittedName>
        <fullName evidence="1">DNA-binding ferritin-like protein (Dps family)</fullName>
    </submittedName>
</protein>
<dbReference type="Gene3D" id="1.10.1900.10">
    <property type="entry name" value="c-terminal domain of poly(a) binding protein"/>
    <property type="match status" value="1"/>
</dbReference>
<dbReference type="OrthoDB" id="2087617at2"/>
<accession>A0A562J3W6</accession>
<keyword evidence="2" id="KW-1185">Reference proteome</keyword>
<gene>
    <name evidence="1" type="ORF">IQ19_05557</name>
</gene>
<dbReference type="GeneID" id="65406607"/>
<sequence length="115" mass="13450">MENKRSLLDCMLGLEEKKVWKAMEARAKELPESYYEDYKALQKYLWISGTGEWEQSKLIFNGLLDLLEELAAEGRQLTDVTGPDVAAFCDELAENKDWRDKYRQKLNKSVKLEEI</sequence>
<keyword evidence="1" id="KW-0238">DNA-binding</keyword>
<dbReference type="Pfam" id="PF06304">
    <property type="entry name" value="DUF1048"/>
    <property type="match status" value="1"/>
</dbReference>
<dbReference type="InterPro" id="IPR008316">
    <property type="entry name" value="UCP029876"/>
</dbReference>
<evidence type="ECO:0000313" key="1">
    <source>
        <dbReference type="EMBL" id="TWH77852.1"/>
    </source>
</evidence>
<name>A0A562J3W6_9BACI</name>